<feature type="compositionally biased region" description="Basic residues" evidence="2">
    <location>
        <begin position="74"/>
        <end position="83"/>
    </location>
</feature>
<protein>
    <submittedName>
        <fullName evidence="4">Uncharacterized protein</fullName>
    </submittedName>
</protein>
<comment type="caution">
    <text evidence="4">The sequence shown here is derived from an EMBL/GenBank/DDBJ whole genome shotgun (WGS) entry which is preliminary data.</text>
</comment>
<evidence type="ECO:0000313" key="5">
    <source>
        <dbReference type="Proteomes" id="UP001454036"/>
    </source>
</evidence>
<feature type="transmembrane region" description="Helical" evidence="3">
    <location>
        <begin position="13"/>
        <end position="32"/>
    </location>
</feature>
<keyword evidence="5" id="KW-1185">Reference proteome</keyword>
<feature type="region of interest" description="Disordered" evidence="2">
    <location>
        <begin position="74"/>
        <end position="103"/>
    </location>
</feature>
<keyword evidence="1" id="KW-0175">Coiled coil</keyword>
<feature type="transmembrane region" description="Helical" evidence="3">
    <location>
        <begin position="250"/>
        <end position="267"/>
    </location>
</feature>
<organism evidence="4 5">
    <name type="scientific">Lithospermum erythrorhizon</name>
    <name type="common">Purple gromwell</name>
    <name type="synonym">Lithospermum officinale var. erythrorhizon</name>
    <dbReference type="NCBI Taxonomy" id="34254"/>
    <lineage>
        <taxon>Eukaryota</taxon>
        <taxon>Viridiplantae</taxon>
        <taxon>Streptophyta</taxon>
        <taxon>Embryophyta</taxon>
        <taxon>Tracheophyta</taxon>
        <taxon>Spermatophyta</taxon>
        <taxon>Magnoliopsida</taxon>
        <taxon>eudicotyledons</taxon>
        <taxon>Gunneridae</taxon>
        <taxon>Pentapetalae</taxon>
        <taxon>asterids</taxon>
        <taxon>lamiids</taxon>
        <taxon>Boraginales</taxon>
        <taxon>Boraginaceae</taxon>
        <taxon>Boraginoideae</taxon>
        <taxon>Lithospermeae</taxon>
        <taxon>Lithospermum</taxon>
    </lineage>
</organism>
<dbReference type="EMBL" id="BAABME010007911">
    <property type="protein sequence ID" value="GAA0171999.1"/>
    <property type="molecule type" value="Genomic_DNA"/>
</dbReference>
<proteinExistence type="predicted"/>
<dbReference type="PROSITE" id="PS51257">
    <property type="entry name" value="PROKAR_LIPOPROTEIN"/>
    <property type="match status" value="1"/>
</dbReference>
<dbReference type="AlphaFoldDB" id="A0AAV3R821"/>
<accession>A0AAV3R821</accession>
<keyword evidence="3" id="KW-1133">Transmembrane helix</keyword>
<sequence>MDADDPKASVLCWYNGVICPCSYALLILLLIYSCPRPDALPLLPLILKANKVQINRKSCERFHLNPNRDAINKRHRNAAKRSASHASNSALDGHRPSCEVPSPNVHDPDVLNLHVESFLNQSMDLGFPSKAHSPNLEGSDDDPNTSLKAVQSDEKEINSLLNEITFFSINGDEKEKFPSVHIQDLVGMIRNAERNIHLLNNVRVRALEDLEKNLGEKEALNGEINTLQAKLAETDERIKLQHKKRYTWRLYYIITVSSYILMSISFIEI</sequence>
<name>A0AAV3R821_LITER</name>
<keyword evidence="3" id="KW-0472">Membrane</keyword>
<evidence type="ECO:0000256" key="2">
    <source>
        <dbReference type="SAM" id="MobiDB-lite"/>
    </source>
</evidence>
<dbReference type="Proteomes" id="UP001454036">
    <property type="component" value="Unassembled WGS sequence"/>
</dbReference>
<feature type="coiled-coil region" evidence="1">
    <location>
        <begin position="189"/>
        <end position="244"/>
    </location>
</feature>
<evidence type="ECO:0000256" key="3">
    <source>
        <dbReference type="SAM" id="Phobius"/>
    </source>
</evidence>
<evidence type="ECO:0000313" key="4">
    <source>
        <dbReference type="EMBL" id="GAA0171999.1"/>
    </source>
</evidence>
<gene>
    <name evidence="4" type="ORF">LIER_25911</name>
</gene>
<keyword evidence="3" id="KW-0812">Transmembrane</keyword>
<evidence type="ECO:0000256" key="1">
    <source>
        <dbReference type="SAM" id="Coils"/>
    </source>
</evidence>
<reference evidence="4 5" key="1">
    <citation type="submission" date="2024-01" db="EMBL/GenBank/DDBJ databases">
        <title>The complete chloroplast genome sequence of Lithospermum erythrorhizon: insights into the phylogenetic relationship among Boraginaceae species and the maternal lineages of purple gromwells.</title>
        <authorList>
            <person name="Okada T."/>
            <person name="Watanabe K."/>
        </authorList>
    </citation>
    <scope>NUCLEOTIDE SEQUENCE [LARGE SCALE GENOMIC DNA]</scope>
</reference>